<accession>A0A7S4RM56</accession>
<sequence length="287" mass="30215">MAKSAVVRAVALALLGSPVAAAKSAERWPMSGDVRECVTTRLDRFMDTFSSSLNCPHECADCFNDPMECLSSCANKEAACACSLAVPQVVGSLGDCCSELWDIFEGACRSAIEALGETVVNTISEICSSSDEDLAAEFKKTPGSLLVKTWTAVEQGAAGVISGLQAAGKTHPGAHALFELRAKPALALAEERSDEEYVRGHRMGGACLSLMEDIESEHAAGSAASEVPDLLAVSGKIAERAASMLGREMPSLKAEVHKAMTVAWSEEGPGMDSRDVCEVVLRHHDGL</sequence>
<evidence type="ECO:0000313" key="2">
    <source>
        <dbReference type="EMBL" id="CAE4619013.1"/>
    </source>
</evidence>
<evidence type="ECO:0000256" key="1">
    <source>
        <dbReference type="SAM" id="SignalP"/>
    </source>
</evidence>
<feature type="chain" id="PRO_5031045943" evidence="1">
    <location>
        <begin position="22"/>
        <end position="287"/>
    </location>
</feature>
<dbReference type="AlphaFoldDB" id="A0A7S4RM56"/>
<name>A0A7S4RM56_9DINO</name>
<feature type="signal peptide" evidence="1">
    <location>
        <begin position="1"/>
        <end position="21"/>
    </location>
</feature>
<dbReference type="EMBL" id="HBNR01053566">
    <property type="protein sequence ID" value="CAE4619013.1"/>
    <property type="molecule type" value="Transcribed_RNA"/>
</dbReference>
<protein>
    <submittedName>
        <fullName evidence="2">Uncharacterized protein</fullName>
    </submittedName>
</protein>
<keyword evidence="1" id="KW-0732">Signal</keyword>
<gene>
    <name evidence="2" type="ORF">AMON00008_LOCUS37602</name>
</gene>
<reference evidence="2" key="1">
    <citation type="submission" date="2021-01" db="EMBL/GenBank/DDBJ databases">
        <authorList>
            <person name="Corre E."/>
            <person name="Pelletier E."/>
            <person name="Niang G."/>
            <person name="Scheremetjew M."/>
            <person name="Finn R."/>
            <person name="Kale V."/>
            <person name="Holt S."/>
            <person name="Cochrane G."/>
            <person name="Meng A."/>
            <person name="Brown T."/>
            <person name="Cohen L."/>
        </authorList>
    </citation>
    <scope>NUCLEOTIDE SEQUENCE</scope>
    <source>
        <strain evidence="2">CCMP3105</strain>
    </source>
</reference>
<proteinExistence type="predicted"/>
<organism evidence="2">
    <name type="scientific">Alexandrium monilatum</name>
    <dbReference type="NCBI Taxonomy" id="311494"/>
    <lineage>
        <taxon>Eukaryota</taxon>
        <taxon>Sar</taxon>
        <taxon>Alveolata</taxon>
        <taxon>Dinophyceae</taxon>
        <taxon>Gonyaulacales</taxon>
        <taxon>Pyrocystaceae</taxon>
        <taxon>Alexandrium</taxon>
    </lineage>
</organism>